<dbReference type="EMBL" id="PYSV01000020">
    <property type="protein sequence ID" value="PTA66784.1"/>
    <property type="molecule type" value="Genomic_DNA"/>
</dbReference>
<evidence type="ECO:0000313" key="2">
    <source>
        <dbReference type="EMBL" id="PTA66784.1"/>
    </source>
</evidence>
<proteinExistence type="predicted"/>
<evidence type="ECO:0000259" key="1">
    <source>
        <dbReference type="Pfam" id="PF10881"/>
    </source>
</evidence>
<dbReference type="OrthoDB" id="70514at2"/>
<reference evidence="2 3" key="1">
    <citation type="submission" date="2018-03" db="EMBL/GenBank/DDBJ databases">
        <title>Draft genome of Deinococcus sp. OD32.</title>
        <authorList>
            <person name="Wang X.-P."/>
            <person name="Du Z.-J."/>
        </authorList>
    </citation>
    <scope>NUCLEOTIDE SEQUENCE [LARGE SCALE GENOMIC DNA]</scope>
    <source>
        <strain evidence="2 3">OD32</strain>
    </source>
</reference>
<dbReference type="InterPro" id="IPR024402">
    <property type="entry name" value="DUF2726"/>
</dbReference>
<keyword evidence="3" id="KW-1185">Reference proteome</keyword>
<sequence length="174" mass="19167">MLIIGVLVFSVLVGWLSAQGKSSGGRARSVPTSLPVQAKRYFFARSERALYDLLIQTLAGSPYQVFPNVRLNDLFLIKEKGTAHQATLGRLRDKHVDFVIVDAGQDFRPIVAIELDGASHEAAAQKYRDQVKDVIFRSGGLPLLRLKTSDTHSVASLKVLLAPYVGQQRPARAR</sequence>
<comment type="caution">
    <text evidence="2">The sequence shown here is derived from an EMBL/GenBank/DDBJ whole genome shotgun (WGS) entry which is preliminary data.</text>
</comment>
<dbReference type="AlphaFoldDB" id="A0A2T3W4R4"/>
<gene>
    <name evidence="2" type="ORF">C8263_16045</name>
</gene>
<dbReference type="Pfam" id="PF10881">
    <property type="entry name" value="DUF2726"/>
    <property type="match status" value="1"/>
</dbReference>
<accession>A0A2T3W4R4</accession>
<protein>
    <recommendedName>
        <fullName evidence="1">DUF2726 domain-containing protein</fullName>
    </recommendedName>
</protein>
<feature type="domain" description="DUF2726" evidence="1">
    <location>
        <begin position="40"/>
        <end position="158"/>
    </location>
</feature>
<evidence type="ECO:0000313" key="3">
    <source>
        <dbReference type="Proteomes" id="UP000240317"/>
    </source>
</evidence>
<organism evidence="2 3">
    <name type="scientific">Deinococcus arcticus</name>
    <dbReference type="NCBI Taxonomy" id="2136176"/>
    <lineage>
        <taxon>Bacteria</taxon>
        <taxon>Thermotogati</taxon>
        <taxon>Deinococcota</taxon>
        <taxon>Deinococci</taxon>
        <taxon>Deinococcales</taxon>
        <taxon>Deinococcaceae</taxon>
        <taxon>Deinococcus</taxon>
    </lineage>
</organism>
<dbReference type="Proteomes" id="UP000240317">
    <property type="component" value="Unassembled WGS sequence"/>
</dbReference>
<name>A0A2T3W4R4_9DEIO</name>